<dbReference type="Proteomes" id="UP001159363">
    <property type="component" value="Chromosome 2"/>
</dbReference>
<reference evidence="1 2" key="1">
    <citation type="submission" date="2023-02" db="EMBL/GenBank/DDBJ databases">
        <title>LHISI_Scaffold_Assembly.</title>
        <authorList>
            <person name="Stuart O.P."/>
            <person name="Cleave R."/>
            <person name="Magrath M.J.L."/>
            <person name="Mikheyev A.S."/>
        </authorList>
    </citation>
    <scope>NUCLEOTIDE SEQUENCE [LARGE SCALE GENOMIC DNA]</scope>
    <source>
        <strain evidence="1">Daus_M_001</strain>
        <tissue evidence="1">Leg muscle</tissue>
    </source>
</reference>
<comment type="caution">
    <text evidence="1">The sequence shown here is derived from an EMBL/GenBank/DDBJ whole genome shotgun (WGS) entry which is preliminary data.</text>
</comment>
<accession>A0ABQ9I4E4</accession>
<dbReference type="EMBL" id="JARBHB010000002">
    <property type="protein sequence ID" value="KAJ8891507.1"/>
    <property type="molecule type" value="Genomic_DNA"/>
</dbReference>
<name>A0ABQ9I4E4_9NEOP</name>
<protein>
    <submittedName>
        <fullName evidence="1">Uncharacterized protein</fullName>
    </submittedName>
</protein>
<proteinExistence type="predicted"/>
<sequence>MKFNIDISDKRGTHHNRPRAVPFDVKELVRDHTSSLPAQESHYSISTSSKVYLSSELCVERMRGILILNRDIFTSESKLIFGLLRSDSCSYCDELYIHLEAAEIEDEQKRI</sequence>
<keyword evidence="2" id="KW-1185">Reference proteome</keyword>
<gene>
    <name evidence="1" type="ORF">PR048_004035</name>
</gene>
<evidence type="ECO:0000313" key="1">
    <source>
        <dbReference type="EMBL" id="KAJ8891507.1"/>
    </source>
</evidence>
<organism evidence="1 2">
    <name type="scientific">Dryococelus australis</name>
    <dbReference type="NCBI Taxonomy" id="614101"/>
    <lineage>
        <taxon>Eukaryota</taxon>
        <taxon>Metazoa</taxon>
        <taxon>Ecdysozoa</taxon>
        <taxon>Arthropoda</taxon>
        <taxon>Hexapoda</taxon>
        <taxon>Insecta</taxon>
        <taxon>Pterygota</taxon>
        <taxon>Neoptera</taxon>
        <taxon>Polyneoptera</taxon>
        <taxon>Phasmatodea</taxon>
        <taxon>Verophasmatodea</taxon>
        <taxon>Anareolatae</taxon>
        <taxon>Phasmatidae</taxon>
        <taxon>Eurycanthinae</taxon>
        <taxon>Dryococelus</taxon>
    </lineage>
</organism>
<evidence type="ECO:0000313" key="2">
    <source>
        <dbReference type="Proteomes" id="UP001159363"/>
    </source>
</evidence>